<organism evidence="2 3">
    <name type="scientific">Cinara cedri</name>
    <dbReference type="NCBI Taxonomy" id="506608"/>
    <lineage>
        <taxon>Eukaryota</taxon>
        <taxon>Metazoa</taxon>
        <taxon>Ecdysozoa</taxon>
        <taxon>Arthropoda</taxon>
        <taxon>Hexapoda</taxon>
        <taxon>Insecta</taxon>
        <taxon>Pterygota</taxon>
        <taxon>Neoptera</taxon>
        <taxon>Paraneoptera</taxon>
        <taxon>Hemiptera</taxon>
        <taxon>Sternorrhyncha</taxon>
        <taxon>Aphidomorpha</taxon>
        <taxon>Aphidoidea</taxon>
        <taxon>Aphididae</taxon>
        <taxon>Lachninae</taxon>
        <taxon>Cinara</taxon>
    </lineage>
</organism>
<feature type="region of interest" description="Disordered" evidence="1">
    <location>
        <begin position="78"/>
        <end position="99"/>
    </location>
</feature>
<evidence type="ECO:0000256" key="1">
    <source>
        <dbReference type="SAM" id="MobiDB-lite"/>
    </source>
</evidence>
<proteinExistence type="predicted"/>
<feature type="compositionally biased region" description="Polar residues" evidence="1">
    <location>
        <begin position="78"/>
        <end position="89"/>
    </location>
</feature>
<dbReference type="OrthoDB" id="5959761at2759"/>
<dbReference type="AlphaFoldDB" id="A0A5E4MLQ6"/>
<gene>
    <name evidence="2" type="ORF">CINCED_3A010149</name>
</gene>
<accession>A0A5E4MLQ6</accession>
<evidence type="ECO:0000313" key="2">
    <source>
        <dbReference type="EMBL" id="VVC30350.1"/>
    </source>
</evidence>
<dbReference type="Proteomes" id="UP000325440">
    <property type="component" value="Unassembled WGS sequence"/>
</dbReference>
<reference evidence="2 3" key="1">
    <citation type="submission" date="2019-08" db="EMBL/GenBank/DDBJ databases">
        <authorList>
            <person name="Alioto T."/>
            <person name="Alioto T."/>
            <person name="Gomez Garrido J."/>
        </authorList>
    </citation>
    <scope>NUCLEOTIDE SEQUENCE [LARGE SCALE GENOMIC DNA]</scope>
</reference>
<dbReference type="EMBL" id="CABPRJ010000513">
    <property type="protein sequence ID" value="VVC30350.1"/>
    <property type="molecule type" value="Genomic_DNA"/>
</dbReference>
<protein>
    <recommendedName>
        <fullName evidence="4">ATP-dependent DNA helicase</fullName>
    </recommendedName>
</protein>
<keyword evidence="3" id="KW-1185">Reference proteome</keyword>
<sequence>MNCYKQFSKTDDYCNAYVTCASTGKAAVAINGVTVHTLLKILLSKFVPLSNEVFQQFQTLFKYVKDNALICKFNPNTLAPSADKYSTTPHPEERGSSQHYNFMPKLQRITTVPNAKG</sequence>
<evidence type="ECO:0008006" key="4">
    <source>
        <dbReference type="Google" id="ProtNLM"/>
    </source>
</evidence>
<name>A0A5E4MLQ6_9HEMI</name>
<evidence type="ECO:0000313" key="3">
    <source>
        <dbReference type="Proteomes" id="UP000325440"/>
    </source>
</evidence>